<dbReference type="KEGG" id="mmg:MTBMA_c07730"/>
<dbReference type="AlphaFoldDB" id="D9PVX0"/>
<reference evidence="1 2" key="2">
    <citation type="journal article" date="2010" name="J. Bacteriol.">
        <title>Complete genome sequence of Methanothermobacter marburgensis, a methanoarchaeon model organism.</title>
        <authorList>
            <person name="Liesegang H."/>
            <person name="Kaster A.K."/>
            <person name="Wiezer A."/>
            <person name="Goenrich M."/>
            <person name="Wollherr A."/>
            <person name="Seedorf H."/>
            <person name="Gottschalk G."/>
            <person name="Thauer R.K."/>
        </authorList>
    </citation>
    <scope>NUCLEOTIDE SEQUENCE [LARGE SCALE GENOMIC DNA]</scope>
    <source>
        <strain evidence="2">ATCC BAA-927 / DSM 2133 / JCM 14651 / NBRC 100331 / OCM 82 / Marburg</strain>
    </source>
</reference>
<dbReference type="GeneID" id="9704481"/>
<dbReference type="GeneID" id="77399551"/>
<dbReference type="HOGENOM" id="CLU_2257417_0_0_2"/>
<sequence length="103" mass="11220">MKIINIVSCLEDGNVIECGGNALEAYQGILEAIKGGEITTGATLVYLVTPMPLKAGVLQILRVHKPGASEKLTVTEIMNEMASSRGDTWVFMDPFHLIKDDWT</sequence>
<accession>D9PVX0</accession>
<gene>
    <name evidence="1" type="ordered locus">MTBMA_c07730</name>
</gene>
<name>D9PVX0_METTM</name>
<dbReference type="OrthoDB" id="82202at2157"/>
<proteinExistence type="predicted"/>
<dbReference type="EMBL" id="CP001710">
    <property type="protein sequence ID" value="ADL58368.1"/>
    <property type="molecule type" value="Genomic_DNA"/>
</dbReference>
<reference key="1">
    <citation type="submission" date="2009-08" db="EMBL/GenBank/DDBJ databases">
        <title>The genome sequence of Methanothermobacter marburgensis.</title>
        <authorList>
            <person name="Kaster A."/>
            <person name="Seedorf H."/>
            <person name="Goenrich M."/>
            <person name="Wiezer A."/>
            <person name="Liesegang H."/>
            <person name="Thauer R."/>
            <person name="Gottschalk G."/>
        </authorList>
    </citation>
    <scope>NUCLEOTIDE SEQUENCE</scope>
    <source>
        <strain>Marburg</strain>
    </source>
</reference>
<protein>
    <submittedName>
        <fullName evidence="1">Uncharacterized protein</fullName>
    </submittedName>
</protein>
<dbReference type="PaxDb" id="79929-MTBMA_c07730"/>
<keyword evidence="2" id="KW-1185">Reference proteome</keyword>
<organism evidence="1 2">
    <name type="scientific">Methanothermobacter marburgensis (strain ATCC BAA-927 / DSM 2133 / JCM 14651 / NBRC 100331 / OCM 82 / Marburg)</name>
    <name type="common">Methanobacterium thermoautotrophicum</name>
    <dbReference type="NCBI Taxonomy" id="79929"/>
    <lineage>
        <taxon>Archaea</taxon>
        <taxon>Methanobacteriati</taxon>
        <taxon>Methanobacteriota</taxon>
        <taxon>Methanomada group</taxon>
        <taxon>Methanobacteria</taxon>
        <taxon>Methanobacteriales</taxon>
        <taxon>Methanobacteriaceae</taxon>
        <taxon>Methanothermobacter</taxon>
    </lineage>
</organism>
<evidence type="ECO:0000313" key="1">
    <source>
        <dbReference type="EMBL" id="ADL58368.1"/>
    </source>
</evidence>
<dbReference type="RefSeq" id="WP_013295592.1">
    <property type="nucleotide sequence ID" value="NC_014408.1"/>
</dbReference>
<dbReference type="Proteomes" id="UP000000345">
    <property type="component" value="Chromosome"/>
</dbReference>
<evidence type="ECO:0000313" key="2">
    <source>
        <dbReference type="Proteomes" id="UP000000345"/>
    </source>
</evidence>